<feature type="domain" description="BTB" evidence="1">
    <location>
        <begin position="22"/>
        <end position="91"/>
    </location>
</feature>
<dbReference type="EMBL" id="BEXD01000393">
    <property type="protein sequence ID" value="GBB87058.1"/>
    <property type="molecule type" value="Genomic_DNA"/>
</dbReference>
<sequence length="450" mass="52434">MIDLQKIHAKVFLEALKTGELHDTEIVVGEEPNTKTFLLHSLLLRLHSPYFLTALSDRWTKIENKIIKLRKPNISVEVFDIIINGTLNLSKNFITNVDLLIAADELLLEDLCSCIIENIVEKLQDKEYLSRNFASIQDATTKMDHFPRLSQSYKDAFQQDPSLIFKADDFVTVNQDFLLDLLNKNSHSLKPIEVWGKLMDWCRARSVELNQDVKHWTINNALTFRDLVHPYIQHIDFRNISPTDFSRKVRPYKDILNDASYILDHYSFNNYSNFKSTINSKIINSEHADFLSVVIKTMNNDAHNTLYEFNLLIRGTDNENNGFRRDSFYNSCEEKGPTITLARVKNTNEILGGFNSSKWKSYGMTIGNRENFIFSLDNDNLKNSIFSKVEDVKTVLRNVNNFIPDFGDLYFQIDTKKGSYRKNSYEKLIRRDEGQFEIDDYEVFQVNRIL</sequence>
<comment type="caution">
    <text evidence="3">The sequence shown here is derived from an EMBL/GenBank/DDBJ whole genome shotgun (WGS) entry which is preliminary data.</text>
</comment>
<proteinExistence type="predicted"/>
<dbReference type="Pfam" id="PF07534">
    <property type="entry name" value="TLD"/>
    <property type="match status" value="1"/>
</dbReference>
<evidence type="ECO:0008006" key="5">
    <source>
        <dbReference type="Google" id="ProtNLM"/>
    </source>
</evidence>
<accession>A0A2Z6R2L0</accession>
<evidence type="ECO:0000313" key="4">
    <source>
        <dbReference type="Proteomes" id="UP000247702"/>
    </source>
</evidence>
<dbReference type="PROSITE" id="PS50097">
    <property type="entry name" value="BTB"/>
    <property type="match status" value="1"/>
</dbReference>
<name>A0A2Z6R2L0_9GLOM</name>
<evidence type="ECO:0000259" key="1">
    <source>
        <dbReference type="PROSITE" id="PS50097"/>
    </source>
</evidence>
<dbReference type="Pfam" id="PF00651">
    <property type="entry name" value="BTB"/>
    <property type="match status" value="1"/>
</dbReference>
<dbReference type="Proteomes" id="UP000247702">
    <property type="component" value="Unassembled WGS sequence"/>
</dbReference>
<dbReference type="InterPro" id="IPR006571">
    <property type="entry name" value="TLDc_dom"/>
</dbReference>
<feature type="domain" description="TLDc" evidence="2">
    <location>
        <begin position="281"/>
        <end position="447"/>
    </location>
</feature>
<dbReference type="Gene3D" id="3.30.710.10">
    <property type="entry name" value="Potassium Channel Kv1.1, Chain A"/>
    <property type="match status" value="1"/>
</dbReference>
<dbReference type="SUPFAM" id="SSF54695">
    <property type="entry name" value="POZ domain"/>
    <property type="match status" value="1"/>
</dbReference>
<dbReference type="SMART" id="SM00584">
    <property type="entry name" value="TLDc"/>
    <property type="match status" value="1"/>
</dbReference>
<dbReference type="STRING" id="94130.A0A2Z6R2L0"/>
<dbReference type="InterPro" id="IPR011333">
    <property type="entry name" value="SKP1/BTB/POZ_sf"/>
</dbReference>
<reference evidence="3 4" key="1">
    <citation type="submission" date="2017-11" db="EMBL/GenBank/DDBJ databases">
        <title>The genome of Rhizophagus clarus HR1 reveals common genetic basis of auxotrophy among arbuscular mycorrhizal fungi.</title>
        <authorList>
            <person name="Kobayashi Y."/>
        </authorList>
    </citation>
    <scope>NUCLEOTIDE SEQUENCE [LARGE SCALE GENOMIC DNA]</scope>
    <source>
        <strain evidence="3 4">HR1</strain>
    </source>
</reference>
<organism evidence="3 4">
    <name type="scientific">Rhizophagus clarus</name>
    <dbReference type="NCBI Taxonomy" id="94130"/>
    <lineage>
        <taxon>Eukaryota</taxon>
        <taxon>Fungi</taxon>
        <taxon>Fungi incertae sedis</taxon>
        <taxon>Mucoromycota</taxon>
        <taxon>Glomeromycotina</taxon>
        <taxon>Glomeromycetes</taxon>
        <taxon>Glomerales</taxon>
        <taxon>Glomeraceae</taxon>
        <taxon>Rhizophagus</taxon>
    </lineage>
</organism>
<dbReference type="AlphaFoldDB" id="A0A2Z6R2L0"/>
<evidence type="ECO:0000313" key="3">
    <source>
        <dbReference type="EMBL" id="GBB87058.1"/>
    </source>
</evidence>
<dbReference type="PROSITE" id="PS51886">
    <property type="entry name" value="TLDC"/>
    <property type="match status" value="1"/>
</dbReference>
<dbReference type="InterPro" id="IPR000210">
    <property type="entry name" value="BTB/POZ_dom"/>
</dbReference>
<gene>
    <name evidence="3" type="ORF">RclHR1_13510004</name>
</gene>
<protein>
    <recommendedName>
        <fullName evidence="5">BTB domain-containing protein</fullName>
    </recommendedName>
</protein>
<evidence type="ECO:0000259" key="2">
    <source>
        <dbReference type="PROSITE" id="PS51886"/>
    </source>
</evidence>
<keyword evidence="4" id="KW-1185">Reference proteome</keyword>